<organism evidence="6 7">
    <name type="scientific">Streptosporangium saharense</name>
    <dbReference type="NCBI Taxonomy" id="1706840"/>
    <lineage>
        <taxon>Bacteria</taxon>
        <taxon>Bacillati</taxon>
        <taxon>Actinomycetota</taxon>
        <taxon>Actinomycetes</taxon>
        <taxon>Streptosporangiales</taxon>
        <taxon>Streptosporangiaceae</taxon>
        <taxon>Streptosporangium</taxon>
    </lineage>
</organism>
<evidence type="ECO:0000256" key="3">
    <source>
        <dbReference type="ARBA" id="ARBA00023163"/>
    </source>
</evidence>
<dbReference type="InterPro" id="IPR004111">
    <property type="entry name" value="Repressor_TetR_C"/>
</dbReference>
<evidence type="ECO:0000256" key="4">
    <source>
        <dbReference type="SAM" id="MobiDB-lite"/>
    </source>
</evidence>
<reference evidence="6 7" key="1">
    <citation type="submission" date="2020-08" db="EMBL/GenBank/DDBJ databases">
        <title>Genomic Encyclopedia of Type Strains, Phase III (KMG-III): the genomes of soil and plant-associated and newly described type strains.</title>
        <authorList>
            <person name="Whitman W."/>
        </authorList>
    </citation>
    <scope>NUCLEOTIDE SEQUENCE [LARGE SCALE GENOMIC DNA]</scope>
    <source>
        <strain evidence="6 7">CECT 8840</strain>
    </source>
</reference>
<sequence length="224" mass="25154">MAEETQKRRAVGRPPGRPSRISRRAIADAALAVGFDNLTLSTVGRQLNISHSALYRHIADREDLVILAIDRVLQRAEWPEPTGEWRADLREEAWTVWRLLNDHPGLVQEFLRLSRYPPEIMHRFAEIVQRLIDQGFTADAAFLAADTVYDLTVDVFSRGQQLDRRAGGVPFRVSSAEGLSETVGPLLAPLIRTALTEPTEVWFRRKLALVLDGIALSLSPKDPD</sequence>
<accession>A0A7W7QVZ7</accession>
<dbReference type="RefSeq" id="WP_184725472.1">
    <property type="nucleotide sequence ID" value="NZ_JACHJP010000017.1"/>
</dbReference>
<evidence type="ECO:0000313" key="7">
    <source>
        <dbReference type="Proteomes" id="UP000552644"/>
    </source>
</evidence>
<dbReference type="PANTHER" id="PTHR30055">
    <property type="entry name" value="HTH-TYPE TRANSCRIPTIONAL REGULATOR RUTR"/>
    <property type="match status" value="1"/>
</dbReference>
<dbReference type="GO" id="GO:0003700">
    <property type="term" value="F:DNA-binding transcription factor activity"/>
    <property type="evidence" value="ECO:0007669"/>
    <property type="project" value="TreeGrafter"/>
</dbReference>
<comment type="caution">
    <text evidence="6">The sequence shown here is derived from an EMBL/GenBank/DDBJ whole genome shotgun (WGS) entry which is preliminary data.</text>
</comment>
<dbReference type="Proteomes" id="UP000552644">
    <property type="component" value="Unassembled WGS sequence"/>
</dbReference>
<dbReference type="SUPFAM" id="SSF46689">
    <property type="entry name" value="Homeodomain-like"/>
    <property type="match status" value="1"/>
</dbReference>
<keyword evidence="3" id="KW-0804">Transcription</keyword>
<keyword evidence="2" id="KW-0238">DNA-binding</keyword>
<evidence type="ECO:0000256" key="1">
    <source>
        <dbReference type="ARBA" id="ARBA00023015"/>
    </source>
</evidence>
<proteinExistence type="predicted"/>
<dbReference type="Gene3D" id="1.10.10.60">
    <property type="entry name" value="Homeodomain-like"/>
    <property type="match status" value="1"/>
</dbReference>
<keyword evidence="1" id="KW-0805">Transcription regulation</keyword>
<dbReference type="GO" id="GO:0045892">
    <property type="term" value="P:negative regulation of DNA-templated transcription"/>
    <property type="evidence" value="ECO:0007669"/>
    <property type="project" value="InterPro"/>
</dbReference>
<dbReference type="InterPro" id="IPR050109">
    <property type="entry name" value="HTH-type_TetR-like_transc_reg"/>
</dbReference>
<evidence type="ECO:0000256" key="2">
    <source>
        <dbReference type="ARBA" id="ARBA00023125"/>
    </source>
</evidence>
<feature type="region of interest" description="Disordered" evidence="4">
    <location>
        <begin position="1"/>
        <end position="20"/>
    </location>
</feature>
<dbReference type="InterPro" id="IPR009057">
    <property type="entry name" value="Homeodomain-like_sf"/>
</dbReference>
<protein>
    <submittedName>
        <fullName evidence="6">AcrR family transcriptional regulator</fullName>
    </submittedName>
</protein>
<dbReference type="GO" id="GO:0000976">
    <property type="term" value="F:transcription cis-regulatory region binding"/>
    <property type="evidence" value="ECO:0007669"/>
    <property type="project" value="TreeGrafter"/>
</dbReference>
<dbReference type="SUPFAM" id="SSF48498">
    <property type="entry name" value="Tetracyclin repressor-like, C-terminal domain"/>
    <property type="match status" value="1"/>
</dbReference>
<name>A0A7W7QVZ7_9ACTN</name>
<dbReference type="Gene3D" id="1.10.357.10">
    <property type="entry name" value="Tetracycline Repressor, domain 2"/>
    <property type="match status" value="1"/>
</dbReference>
<dbReference type="Pfam" id="PF02909">
    <property type="entry name" value="TetR_C_1"/>
    <property type="match status" value="1"/>
</dbReference>
<dbReference type="EMBL" id="JACHJP010000017">
    <property type="protein sequence ID" value="MBB4920815.1"/>
    <property type="molecule type" value="Genomic_DNA"/>
</dbReference>
<keyword evidence="7" id="KW-1185">Reference proteome</keyword>
<evidence type="ECO:0000259" key="5">
    <source>
        <dbReference type="Pfam" id="PF02909"/>
    </source>
</evidence>
<evidence type="ECO:0000313" key="6">
    <source>
        <dbReference type="EMBL" id="MBB4920815.1"/>
    </source>
</evidence>
<dbReference type="AlphaFoldDB" id="A0A7W7QVZ7"/>
<gene>
    <name evidence="6" type="ORF">FHS44_007967</name>
</gene>
<dbReference type="PANTHER" id="PTHR30055:SF151">
    <property type="entry name" value="TRANSCRIPTIONAL REGULATORY PROTEIN"/>
    <property type="match status" value="1"/>
</dbReference>
<feature type="domain" description="Tetracycline repressor TetR C-terminal" evidence="5">
    <location>
        <begin position="80"/>
        <end position="215"/>
    </location>
</feature>
<dbReference type="InterPro" id="IPR036271">
    <property type="entry name" value="Tet_transcr_reg_TetR-rel_C_sf"/>
</dbReference>